<organism evidence="1">
    <name type="scientific">Cacopsylla melanoneura</name>
    <dbReference type="NCBI Taxonomy" id="428564"/>
    <lineage>
        <taxon>Eukaryota</taxon>
        <taxon>Metazoa</taxon>
        <taxon>Ecdysozoa</taxon>
        <taxon>Arthropoda</taxon>
        <taxon>Hexapoda</taxon>
        <taxon>Insecta</taxon>
        <taxon>Pterygota</taxon>
        <taxon>Neoptera</taxon>
        <taxon>Paraneoptera</taxon>
        <taxon>Hemiptera</taxon>
        <taxon>Sternorrhyncha</taxon>
        <taxon>Psylloidea</taxon>
        <taxon>Psyllidae</taxon>
        <taxon>Psyllinae</taxon>
        <taxon>Cacopsylla</taxon>
    </lineage>
</organism>
<evidence type="ECO:0008006" key="2">
    <source>
        <dbReference type="Google" id="ProtNLM"/>
    </source>
</evidence>
<dbReference type="SUPFAM" id="SSF56219">
    <property type="entry name" value="DNase I-like"/>
    <property type="match status" value="1"/>
</dbReference>
<dbReference type="EMBL" id="HBUF01071338">
    <property type="protein sequence ID" value="CAG6629640.1"/>
    <property type="molecule type" value="Transcribed_RNA"/>
</dbReference>
<dbReference type="AlphaFoldDB" id="A0A8D8QDP6"/>
<reference evidence="1" key="1">
    <citation type="submission" date="2021-05" db="EMBL/GenBank/DDBJ databases">
        <authorList>
            <person name="Alioto T."/>
            <person name="Alioto T."/>
            <person name="Gomez Garrido J."/>
        </authorList>
    </citation>
    <scope>NUCLEOTIDE SEQUENCE</scope>
</reference>
<protein>
    <recommendedName>
        <fullName evidence="2">Endonuclease/exonuclease/phosphatase domain-containing protein</fullName>
    </recommendedName>
</protein>
<dbReference type="PANTHER" id="PTHR33776">
    <property type="entry name" value="ENDO/EXONUCLEASE/PHOSPHATASE DOMAIN-CONTAINING PROTEIN"/>
    <property type="match status" value="1"/>
</dbReference>
<sequence length="153" mass="17746">MDELDVLVLTEIRVKEEEAISYQLKGFKQTSKCRVIRGGGGIMIFVKEKFHIENLEYNFEEAESLVMKICDRKSKMNFTVVAIYRAPDLKLDNFLSDLDFWLQNATKKDETVIMIGDLNICIKNKSNLNMKYLNTGCPQVLKVMGVMEMSWKF</sequence>
<proteinExistence type="predicted"/>
<dbReference type="Gene3D" id="3.60.10.10">
    <property type="entry name" value="Endonuclease/exonuclease/phosphatase"/>
    <property type="match status" value="1"/>
</dbReference>
<dbReference type="PANTHER" id="PTHR33776:SF3">
    <property type="entry name" value="PHD-TYPE DOMAIN-CONTAINING PROTEIN"/>
    <property type="match status" value="1"/>
</dbReference>
<name>A0A8D8QDP6_9HEMI</name>
<accession>A0A8D8QDP6</accession>
<dbReference type="InterPro" id="IPR036691">
    <property type="entry name" value="Endo/exonu/phosph_ase_sf"/>
</dbReference>
<evidence type="ECO:0000313" key="1">
    <source>
        <dbReference type="EMBL" id="CAG6629640.1"/>
    </source>
</evidence>